<gene>
    <name evidence="1" type="primary">jg22820</name>
    <name evidence="1" type="ORF">PAEG_LOCUS18485</name>
</gene>
<evidence type="ECO:0000313" key="1">
    <source>
        <dbReference type="EMBL" id="CAH2242128.1"/>
    </source>
</evidence>
<comment type="caution">
    <text evidence="1">The sequence shown here is derived from an EMBL/GenBank/DDBJ whole genome shotgun (WGS) entry which is preliminary data.</text>
</comment>
<dbReference type="EMBL" id="CAKXAJ010025625">
    <property type="protein sequence ID" value="CAH2242128.1"/>
    <property type="molecule type" value="Genomic_DNA"/>
</dbReference>
<protein>
    <submittedName>
        <fullName evidence="1">Jg22820 protein</fullName>
    </submittedName>
</protein>
<proteinExistence type="predicted"/>
<keyword evidence="2" id="KW-1185">Reference proteome</keyword>
<reference evidence="1" key="1">
    <citation type="submission" date="2022-03" db="EMBL/GenBank/DDBJ databases">
        <authorList>
            <person name="Lindestad O."/>
        </authorList>
    </citation>
    <scope>NUCLEOTIDE SEQUENCE</scope>
</reference>
<dbReference type="Proteomes" id="UP000838756">
    <property type="component" value="Unassembled WGS sequence"/>
</dbReference>
<name>A0A8S4RUG5_9NEOP</name>
<organism evidence="1 2">
    <name type="scientific">Pararge aegeria aegeria</name>
    <dbReference type="NCBI Taxonomy" id="348720"/>
    <lineage>
        <taxon>Eukaryota</taxon>
        <taxon>Metazoa</taxon>
        <taxon>Ecdysozoa</taxon>
        <taxon>Arthropoda</taxon>
        <taxon>Hexapoda</taxon>
        <taxon>Insecta</taxon>
        <taxon>Pterygota</taxon>
        <taxon>Neoptera</taxon>
        <taxon>Endopterygota</taxon>
        <taxon>Lepidoptera</taxon>
        <taxon>Glossata</taxon>
        <taxon>Ditrysia</taxon>
        <taxon>Papilionoidea</taxon>
        <taxon>Nymphalidae</taxon>
        <taxon>Satyrinae</taxon>
        <taxon>Satyrini</taxon>
        <taxon>Parargina</taxon>
        <taxon>Pararge</taxon>
    </lineage>
</organism>
<sequence>MKCEDKSRSGEGWRDNMFMSRVYVCEVILQDNVAEGWGRGEGARGPLSHEATLNKARPKHILHDLDDEITTENAHYRDTSPQHSVFAGKREVSDFCTHPDLCSHQDLGVPLVIKPMAFLPSHALRGSSLLAIFSAQKLDARPLNLLVTVTVSAPPSSKIHPEMNKISTLYHYH</sequence>
<accession>A0A8S4RUG5</accession>
<dbReference type="AlphaFoldDB" id="A0A8S4RUG5"/>
<evidence type="ECO:0000313" key="2">
    <source>
        <dbReference type="Proteomes" id="UP000838756"/>
    </source>
</evidence>